<keyword evidence="8 11" id="KW-1133">Transmembrane helix</keyword>
<feature type="transmembrane region" description="Helical" evidence="11">
    <location>
        <begin position="856"/>
        <end position="876"/>
    </location>
</feature>
<feature type="transmembrane region" description="Helical" evidence="11">
    <location>
        <begin position="498"/>
        <end position="518"/>
    </location>
</feature>
<dbReference type="InterPro" id="IPR017850">
    <property type="entry name" value="Alkaline_phosphatase_core_sf"/>
</dbReference>
<keyword evidence="10" id="KW-0325">Glycoprotein</keyword>
<evidence type="ECO:0000256" key="7">
    <source>
        <dbReference type="ARBA" id="ARBA00022824"/>
    </source>
</evidence>
<gene>
    <name evidence="12" type="primary">LOC123452715</name>
</gene>
<dbReference type="Gramene" id="HORVU.MOREX.r3.5HG0444990.1">
    <property type="protein sequence ID" value="HORVU.MOREX.r3.5HG0444990.1"/>
    <property type="gene ID" value="HORVU.MOREX.r3.5HG0444990"/>
</dbReference>
<dbReference type="ExpressionAtlas" id="M0UIT2">
    <property type="expression patterns" value="baseline"/>
</dbReference>
<keyword evidence="6 11" id="KW-0812">Transmembrane</keyword>
<dbReference type="InterPro" id="IPR037675">
    <property type="entry name" value="PIG-O_N"/>
</dbReference>
<reference evidence="13" key="1">
    <citation type="journal article" date="2012" name="Nature">
        <title>A physical, genetic and functional sequence assembly of the barley genome.</title>
        <authorList>
            <consortium name="The International Barley Genome Sequencing Consortium"/>
            <person name="Mayer K.F."/>
            <person name="Waugh R."/>
            <person name="Brown J.W."/>
            <person name="Schulman A."/>
            <person name="Langridge P."/>
            <person name="Platzer M."/>
            <person name="Fincher G.B."/>
            <person name="Muehlbauer G.J."/>
            <person name="Sato K."/>
            <person name="Close T.J."/>
            <person name="Wise R.P."/>
            <person name="Stein N."/>
        </authorList>
    </citation>
    <scope>NUCLEOTIDE SEQUENCE [LARGE SCALE GENOMIC DNA]</scope>
    <source>
        <strain evidence="13">cv. Morex</strain>
    </source>
</reference>
<reference evidence="12" key="2">
    <citation type="submission" date="2020-10" db="EMBL/GenBank/DDBJ databases">
        <authorList>
            <person name="Scholz U."/>
            <person name="Mascher M."/>
            <person name="Fiebig A."/>
        </authorList>
    </citation>
    <scope>NUCLEOTIDE SEQUENCE [LARGE SCALE GENOMIC DNA]</scope>
    <source>
        <strain evidence="12">cv. Morex</strain>
    </source>
</reference>
<dbReference type="AlphaFoldDB" id="M0UIT2"/>
<name>M0UIT2_HORVV</name>
<dbReference type="Gramene" id="HORVU.MOREX.r2.5HG0368610.1">
    <property type="protein sequence ID" value="HORVU.MOREX.r2.5HG0368610.1"/>
    <property type="gene ID" value="HORVU.MOREX.r2.5HG0368610"/>
</dbReference>
<comment type="subcellular location">
    <subcellularLocation>
        <location evidence="1">Endoplasmic reticulum membrane</location>
        <topology evidence="1">Multi-pass membrane protein</topology>
    </subcellularLocation>
</comment>
<dbReference type="InterPro" id="IPR002591">
    <property type="entry name" value="Phosphodiest/P_Trfase"/>
</dbReference>
<feature type="transmembrane region" description="Helical" evidence="11">
    <location>
        <begin position="711"/>
        <end position="732"/>
    </location>
</feature>
<evidence type="ECO:0000256" key="3">
    <source>
        <dbReference type="ARBA" id="ARBA00008695"/>
    </source>
</evidence>
<feature type="transmembrane region" description="Helical" evidence="11">
    <location>
        <begin position="796"/>
        <end position="820"/>
    </location>
</feature>
<dbReference type="GO" id="GO:0051377">
    <property type="term" value="F:mannose-ethanolamine phosphotransferase activity"/>
    <property type="evidence" value="ECO:0000318"/>
    <property type="project" value="GO_Central"/>
</dbReference>
<keyword evidence="7" id="KW-0256">Endoplasmic reticulum</keyword>
<evidence type="ECO:0000256" key="9">
    <source>
        <dbReference type="ARBA" id="ARBA00023136"/>
    </source>
</evidence>
<dbReference type="InParanoid" id="M0UIT2"/>
<evidence type="ECO:0000256" key="10">
    <source>
        <dbReference type="ARBA" id="ARBA00023180"/>
    </source>
</evidence>
<dbReference type="KEGG" id="hvg:123452715"/>
<dbReference type="FunCoup" id="M0UIT2">
    <property type="interactions" value="2057"/>
</dbReference>
<dbReference type="SMR" id="M0UIT2"/>
<dbReference type="OrthoDB" id="272139at2759"/>
<dbReference type="SUPFAM" id="SSF53649">
    <property type="entry name" value="Alkaline phosphatase-like"/>
    <property type="match status" value="1"/>
</dbReference>
<feature type="transmembrane region" description="Helical" evidence="11">
    <location>
        <begin position="931"/>
        <end position="952"/>
    </location>
</feature>
<dbReference type="Pfam" id="PF01663">
    <property type="entry name" value="Phosphodiest"/>
    <property type="match status" value="1"/>
</dbReference>
<keyword evidence="4" id="KW-0337">GPI-anchor biosynthesis</keyword>
<evidence type="ECO:0000313" key="12">
    <source>
        <dbReference type="EnsemblPlants" id="HORVU.MOREX.r3.5HG0444990.1"/>
    </source>
</evidence>
<dbReference type="GO" id="GO:0005789">
    <property type="term" value="C:endoplasmic reticulum membrane"/>
    <property type="evidence" value="ECO:0000318"/>
    <property type="project" value="GO_Central"/>
</dbReference>
<evidence type="ECO:0000256" key="1">
    <source>
        <dbReference type="ARBA" id="ARBA00004477"/>
    </source>
</evidence>
<evidence type="ECO:0000313" key="13">
    <source>
        <dbReference type="Proteomes" id="UP000011116"/>
    </source>
</evidence>
<dbReference type="UniPathway" id="UPA00196"/>
<feature type="transmembrane region" description="Helical" evidence="11">
    <location>
        <begin position="645"/>
        <end position="666"/>
    </location>
</feature>
<sequence length="953" mass="105307">MAAPASRRRGFSLGRSWPLLFVAILALHSLAIYLFTRGFLLTRTELDLHSHRDDRTGVSPGCSSWPQPAVDRLVIVVLDALRFDFVAPSTFFEEKQPWMDKLQVLQKLAADEKNSARIFKALADPPTTSLQRLKALTTGGLPTFIDVGNSFGAPAIVEDNIMHQLVKNGKRVVMMGDDTWTQLYPEHFNKLFPYPSFNVKDLDTVDNGVIDHLLPSLHENDWDVLIAHFLGVDHAGHIFGVDSTPMIQKLEQYNEILEDVIDTLKSLSTPGGPHENTLLLVMGDHGQTLNGDHGGGTAEEVETSLFAWSSKTPPDAVLSVLGENSCNFDLHGKEVCVSTMQQLDFAVTVSALLGIPFPFGSIGRVNPELYALSAGTWDIQKTGINACTPQDDLEAWKKRYAEALCVNSWQVKRYIDQYSGSSIIGFSAEYLHHVAELYSKAQANWSEVLKSTCPSETAKGEEFKESASSALQLQIDAYSSFLESFAKLARSAWTEFDLWLMGTGLLLMILSVITHAYILVRLNAVYQPSDQECASSRIITKLSFAFTLVMIRAASLLSNSYIMAEGRVTNFLLATSCIAGLWSSAVNGNFNIEEFIFLLLNIFARFGIELGMSKQIAGPTATKDHPVSIICDIFGSSFCNASVDIFPIISLAIVTCIILKLITYAVHQRFLKYFIMSGTILSYAFIANHWASESTLLSHAKAVQQTGRSLAPRFVYAIGGLSLVISALWRLFAPVGSLKFNERITSLSAAMLCSWSPVILMLLGRQGAFVALICITGAWCIIMLQQKYQKDSKLEITGSCVANPVSVTQWSLLAICLFYLTGHWCTFDGLRYGAAFIGFDNFHIIRQGFLLSVDTFGVSHILPVLSLPFIAIHCYNTVSKKSKVKDVTINILIQVHLMYGLITAITTTVTIICVTIQRRHLMVWGLFAPKYVFDAIGLLVTDLLICLASLYYS</sequence>
<keyword evidence="5" id="KW-0808">Transferase</keyword>
<dbReference type="CDD" id="cd16023">
    <property type="entry name" value="GPI_EPT_3"/>
    <property type="match status" value="1"/>
</dbReference>
<keyword evidence="13" id="KW-1185">Reference proteome</keyword>
<dbReference type="Gene3D" id="3.40.720.10">
    <property type="entry name" value="Alkaline Phosphatase, subunit A"/>
    <property type="match status" value="1"/>
</dbReference>
<dbReference type="STRING" id="112509.M0UIT2"/>
<dbReference type="RefSeq" id="XP_044985359.1">
    <property type="nucleotide sequence ID" value="XM_045129424.1"/>
</dbReference>
<accession>M0UIT2</accession>
<feature type="transmembrane region" description="Helical" evidence="11">
    <location>
        <begin position="897"/>
        <end position="919"/>
    </location>
</feature>
<dbReference type="eggNOG" id="KOG2126">
    <property type="taxonomic scope" value="Eukaryota"/>
</dbReference>
<evidence type="ECO:0000256" key="6">
    <source>
        <dbReference type="ARBA" id="ARBA00022692"/>
    </source>
</evidence>
<dbReference type="FunFam" id="3.40.720.10:FF:000042">
    <property type="entry name" value="Alkaline-phosphatase-like family protein"/>
    <property type="match status" value="1"/>
</dbReference>
<dbReference type="Proteomes" id="UP000011116">
    <property type="component" value="Chromosome 5H"/>
</dbReference>
<dbReference type="PANTHER" id="PTHR23071:SF1">
    <property type="entry name" value="GPI ETHANOLAMINE PHOSPHATE TRANSFERASE 3"/>
    <property type="match status" value="1"/>
</dbReference>
<evidence type="ECO:0000256" key="4">
    <source>
        <dbReference type="ARBA" id="ARBA00022502"/>
    </source>
</evidence>
<keyword evidence="9 11" id="KW-0472">Membrane</keyword>
<evidence type="ECO:0000256" key="8">
    <source>
        <dbReference type="ARBA" id="ARBA00022989"/>
    </source>
</evidence>
<evidence type="ECO:0000256" key="5">
    <source>
        <dbReference type="ARBA" id="ARBA00022679"/>
    </source>
</evidence>
<protein>
    <submittedName>
        <fullName evidence="12">Uncharacterized protein</fullName>
    </submittedName>
</protein>
<comment type="pathway">
    <text evidence="2">Glycolipid biosynthesis; glycosylphosphatidylinositol-anchor biosynthesis.</text>
</comment>
<dbReference type="GeneID" id="123452715"/>
<feature type="transmembrane region" description="Helical" evidence="11">
    <location>
        <begin position="768"/>
        <end position="784"/>
    </location>
</feature>
<dbReference type="PaxDb" id="4513-MLOC_11318.2"/>
<reference evidence="12" key="3">
    <citation type="submission" date="2022-01" db="UniProtKB">
        <authorList>
            <consortium name="EnsemblPlants"/>
        </authorList>
    </citation>
    <scope>IDENTIFICATION</scope>
    <source>
        <strain evidence="12">subsp. vulgare</strain>
    </source>
</reference>
<comment type="similarity">
    <text evidence="3">Belongs to the PIGG/PIGN/PIGO family. PIGO subfamily.</text>
</comment>
<dbReference type="GO" id="GO:0006506">
    <property type="term" value="P:GPI anchor biosynthetic process"/>
    <property type="evidence" value="ECO:0000318"/>
    <property type="project" value="GO_Central"/>
</dbReference>
<dbReference type="InterPro" id="IPR039524">
    <property type="entry name" value="PIGO/GPI13"/>
</dbReference>
<proteinExistence type="inferred from homology"/>
<feature type="transmembrane region" description="Helical" evidence="11">
    <location>
        <begin position="538"/>
        <end position="558"/>
    </location>
</feature>
<organism evidence="12 13">
    <name type="scientific">Hordeum vulgare subsp. vulgare</name>
    <name type="common">Domesticated barley</name>
    <dbReference type="NCBI Taxonomy" id="112509"/>
    <lineage>
        <taxon>Eukaryota</taxon>
        <taxon>Viridiplantae</taxon>
        <taxon>Streptophyta</taxon>
        <taxon>Embryophyta</taxon>
        <taxon>Tracheophyta</taxon>
        <taxon>Spermatophyta</taxon>
        <taxon>Magnoliopsida</taxon>
        <taxon>Liliopsida</taxon>
        <taxon>Poales</taxon>
        <taxon>Poaceae</taxon>
        <taxon>BOP clade</taxon>
        <taxon>Pooideae</taxon>
        <taxon>Triticodae</taxon>
        <taxon>Triticeae</taxon>
        <taxon>Hordeinae</taxon>
        <taxon>Hordeum</taxon>
    </lineage>
</organism>
<evidence type="ECO:0000256" key="11">
    <source>
        <dbReference type="SAM" id="Phobius"/>
    </source>
</evidence>
<evidence type="ECO:0000256" key="2">
    <source>
        <dbReference type="ARBA" id="ARBA00004687"/>
    </source>
</evidence>
<dbReference type="PANTHER" id="PTHR23071">
    <property type="entry name" value="PHOSPHATIDYLINOSITOL GLYCAN"/>
    <property type="match status" value="1"/>
</dbReference>
<dbReference type="EnsemblPlants" id="HORVU.MOREX.r3.5HG0444990.1">
    <property type="protein sequence ID" value="HORVU.MOREX.r3.5HG0444990.1"/>
    <property type="gene ID" value="HORVU.MOREX.r3.5HG0444990"/>
</dbReference>
<feature type="transmembrane region" description="Helical" evidence="11">
    <location>
        <begin position="16"/>
        <end position="35"/>
    </location>
</feature>